<dbReference type="AlphaFoldDB" id="A0A3D8MAT5"/>
<evidence type="ECO:0000313" key="3">
    <source>
        <dbReference type="Proteomes" id="UP000256561"/>
    </source>
</evidence>
<dbReference type="GO" id="GO:0035438">
    <property type="term" value="F:cyclic-di-GMP binding"/>
    <property type="evidence" value="ECO:0007669"/>
    <property type="project" value="InterPro"/>
</dbReference>
<protein>
    <submittedName>
        <fullName evidence="2">PilZ domain-containing protein</fullName>
    </submittedName>
</protein>
<dbReference type="Proteomes" id="UP000256561">
    <property type="component" value="Unassembled WGS sequence"/>
</dbReference>
<reference evidence="3" key="1">
    <citation type="submission" date="2018-08" db="EMBL/GenBank/DDBJ databases">
        <authorList>
            <person name="Zhang J."/>
            <person name="Du Z.-J."/>
        </authorList>
    </citation>
    <scope>NUCLEOTIDE SEQUENCE [LARGE SCALE GENOMIC DNA]</scope>
    <source>
        <strain evidence="3">KCTC 52655</strain>
    </source>
</reference>
<organism evidence="2 3">
    <name type="scientific">Alteromonas aestuariivivens</name>
    <dbReference type="NCBI Taxonomy" id="1938339"/>
    <lineage>
        <taxon>Bacteria</taxon>
        <taxon>Pseudomonadati</taxon>
        <taxon>Pseudomonadota</taxon>
        <taxon>Gammaproteobacteria</taxon>
        <taxon>Alteromonadales</taxon>
        <taxon>Alteromonadaceae</taxon>
        <taxon>Alteromonas/Salinimonas group</taxon>
        <taxon>Alteromonas</taxon>
    </lineage>
</organism>
<comment type="caution">
    <text evidence="2">The sequence shown here is derived from an EMBL/GenBank/DDBJ whole genome shotgun (WGS) entry which is preliminary data.</text>
</comment>
<name>A0A3D8MAT5_9ALTE</name>
<accession>A0A3D8MAT5</accession>
<proteinExistence type="predicted"/>
<feature type="domain" description="PilZ" evidence="1">
    <location>
        <begin position="91"/>
        <end position="179"/>
    </location>
</feature>
<dbReference type="Pfam" id="PF07238">
    <property type="entry name" value="PilZ"/>
    <property type="match status" value="1"/>
</dbReference>
<dbReference type="EMBL" id="QRHA01000003">
    <property type="protein sequence ID" value="RDV27484.1"/>
    <property type="molecule type" value="Genomic_DNA"/>
</dbReference>
<evidence type="ECO:0000313" key="2">
    <source>
        <dbReference type="EMBL" id="RDV27484.1"/>
    </source>
</evidence>
<gene>
    <name evidence="2" type="ORF">DXV75_05500</name>
</gene>
<dbReference type="OrthoDB" id="5890620at2"/>
<evidence type="ECO:0000259" key="1">
    <source>
        <dbReference type="Pfam" id="PF07238"/>
    </source>
</evidence>
<sequence>MDSLTLEQKQAQFAEYFMIHHSLRINIALLPKDASLPPEDQLADHMPYAFRMASELATIDAQALRPLRNLSDHASDLADYLNHQARKIDLMMSYILQQQDDPSQRFETIQFGGGGVVIRHSEPMQIGLQAELKLFLPEESAAIYCFGEVIACQQESDDYHIAFIFNRIREQDQELLVRASLHLQTMQLRKRAQHRQSPDASG</sequence>
<dbReference type="RefSeq" id="WP_115592386.1">
    <property type="nucleotide sequence ID" value="NZ_QRHA01000003.1"/>
</dbReference>
<keyword evidence="3" id="KW-1185">Reference proteome</keyword>
<dbReference type="InterPro" id="IPR009875">
    <property type="entry name" value="PilZ_domain"/>
</dbReference>